<evidence type="ECO:0000313" key="2">
    <source>
        <dbReference type="EMBL" id="KAF9509712.1"/>
    </source>
</evidence>
<feature type="region of interest" description="Disordered" evidence="1">
    <location>
        <begin position="1"/>
        <end position="54"/>
    </location>
</feature>
<reference evidence="2" key="1">
    <citation type="journal article" date="2020" name="Nat. Commun.">
        <title>Large-scale genome sequencing of mycorrhizal fungi provides insights into the early evolution of symbiotic traits.</title>
        <authorList>
            <person name="Miyauchi S."/>
            <person name="Kiss E."/>
            <person name="Kuo A."/>
            <person name="Drula E."/>
            <person name="Kohler A."/>
            <person name="Sanchez-Garcia M."/>
            <person name="Morin E."/>
            <person name="Andreopoulos B."/>
            <person name="Barry K.W."/>
            <person name="Bonito G."/>
            <person name="Buee M."/>
            <person name="Carver A."/>
            <person name="Chen C."/>
            <person name="Cichocki N."/>
            <person name="Clum A."/>
            <person name="Culley D."/>
            <person name="Crous P.W."/>
            <person name="Fauchery L."/>
            <person name="Girlanda M."/>
            <person name="Hayes R.D."/>
            <person name="Keri Z."/>
            <person name="LaButti K."/>
            <person name="Lipzen A."/>
            <person name="Lombard V."/>
            <person name="Magnuson J."/>
            <person name="Maillard F."/>
            <person name="Murat C."/>
            <person name="Nolan M."/>
            <person name="Ohm R.A."/>
            <person name="Pangilinan J."/>
            <person name="Pereira M.F."/>
            <person name="Perotto S."/>
            <person name="Peter M."/>
            <person name="Pfister S."/>
            <person name="Riley R."/>
            <person name="Sitrit Y."/>
            <person name="Stielow J.B."/>
            <person name="Szollosi G."/>
            <person name="Zifcakova L."/>
            <person name="Stursova M."/>
            <person name="Spatafora J.W."/>
            <person name="Tedersoo L."/>
            <person name="Vaario L.M."/>
            <person name="Yamada A."/>
            <person name="Yan M."/>
            <person name="Wang P."/>
            <person name="Xu J."/>
            <person name="Bruns T."/>
            <person name="Baldrian P."/>
            <person name="Vilgalys R."/>
            <person name="Dunand C."/>
            <person name="Henrissat B."/>
            <person name="Grigoriev I.V."/>
            <person name="Hibbett D."/>
            <person name="Nagy L.G."/>
            <person name="Martin F.M."/>
        </authorList>
    </citation>
    <scope>NUCLEOTIDE SEQUENCE</scope>
    <source>
        <strain evidence="2">UP504</strain>
    </source>
</reference>
<sequence>MTRPQNEIRKRRGAKRRNEATPNRRNPTPAIAGVGSIKGYCLNHPPNEPPLPQK</sequence>
<comment type="caution">
    <text evidence="2">The sequence shown here is derived from an EMBL/GenBank/DDBJ whole genome shotgun (WGS) entry which is preliminary data.</text>
</comment>
<name>A0A9P6APT5_9AGAM</name>
<dbReference type="Proteomes" id="UP000886523">
    <property type="component" value="Unassembled WGS sequence"/>
</dbReference>
<proteinExistence type="predicted"/>
<organism evidence="2 3">
    <name type="scientific">Hydnum rufescens UP504</name>
    <dbReference type="NCBI Taxonomy" id="1448309"/>
    <lineage>
        <taxon>Eukaryota</taxon>
        <taxon>Fungi</taxon>
        <taxon>Dikarya</taxon>
        <taxon>Basidiomycota</taxon>
        <taxon>Agaricomycotina</taxon>
        <taxon>Agaricomycetes</taxon>
        <taxon>Cantharellales</taxon>
        <taxon>Hydnaceae</taxon>
        <taxon>Hydnum</taxon>
    </lineage>
</organism>
<accession>A0A9P6APT5</accession>
<protein>
    <submittedName>
        <fullName evidence="2">Uncharacterized protein</fullName>
    </submittedName>
</protein>
<dbReference type="EMBL" id="MU129030">
    <property type="protein sequence ID" value="KAF9509712.1"/>
    <property type="molecule type" value="Genomic_DNA"/>
</dbReference>
<keyword evidence="3" id="KW-1185">Reference proteome</keyword>
<evidence type="ECO:0000313" key="3">
    <source>
        <dbReference type="Proteomes" id="UP000886523"/>
    </source>
</evidence>
<gene>
    <name evidence="2" type="ORF">BS47DRAFT_1396661</name>
</gene>
<dbReference type="AlphaFoldDB" id="A0A9P6APT5"/>
<evidence type="ECO:0000256" key="1">
    <source>
        <dbReference type="SAM" id="MobiDB-lite"/>
    </source>
</evidence>